<dbReference type="Pfam" id="PF14559">
    <property type="entry name" value="TPR_19"/>
    <property type="match status" value="2"/>
</dbReference>
<reference evidence="2 3" key="1">
    <citation type="submission" date="2019-11" db="EMBL/GenBank/DDBJ databases">
        <title>Phenotypic characterization of an OXA-22 and OXA-60 co-producing Ralstonia pickettii clinical strain.</title>
        <authorList>
            <person name="He F."/>
        </authorList>
    </citation>
    <scope>NUCLEOTIDE SEQUENCE [LARGE SCALE GENOMIC DNA]</scope>
    <source>
        <strain evidence="2 3">PSLESD1</strain>
    </source>
</reference>
<organism evidence="2 3">
    <name type="scientific">Ralstonia pickettii</name>
    <name type="common">Burkholderia pickettii</name>
    <dbReference type="NCBI Taxonomy" id="329"/>
    <lineage>
        <taxon>Bacteria</taxon>
        <taxon>Pseudomonadati</taxon>
        <taxon>Pseudomonadota</taxon>
        <taxon>Betaproteobacteria</taxon>
        <taxon>Burkholderiales</taxon>
        <taxon>Burkholderiaceae</taxon>
        <taxon>Ralstonia</taxon>
    </lineage>
</organism>
<dbReference type="Pfam" id="PF13432">
    <property type="entry name" value="TPR_16"/>
    <property type="match status" value="1"/>
</dbReference>
<dbReference type="InterPro" id="IPR011990">
    <property type="entry name" value="TPR-like_helical_dom_sf"/>
</dbReference>
<evidence type="ECO:0000256" key="1">
    <source>
        <dbReference type="PROSITE-ProRule" id="PRU00339"/>
    </source>
</evidence>
<name>A0A7X2LCE2_RALPI</name>
<proteinExistence type="predicted"/>
<dbReference type="RefSeq" id="WP_154207488.1">
    <property type="nucleotide sequence ID" value="NZ_WJYN01000006.1"/>
</dbReference>
<keyword evidence="1" id="KW-0802">TPR repeat</keyword>
<dbReference type="PROSITE" id="PS50005">
    <property type="entry name" value="TPR"/>
    <property type="match status" value="1"/>
</dbReference>
<evidence type="ECO:0000313" key="2">
    <source>
        <dbReference type="EMBL" id="MRT00173.1"/>
    </source>
</evidence>
<dbReference type="PANTHER" id="PTHR12558">
    <property type="entry name" value="CELL DIVISION CYCLE 16,23,27"/>
    <property type="match status" value="1"/>
</dbReference>
<comment type="caution">
    <text evidence="2">The sequence shown here is derived from an EMBL/GenBank/DDBJ whole genome shotgun (WGS) entry which is preliminary data.</text>
</comment>
<protein>
    <submittedName>
        <fullName evidence="2">Tetratricopeptide repeat protein</fullName>
    </submittedName>
</protein>
<gene>
    <name evidence="2" type="ORF">GJQ57_16145</name>
</gene>
<dbReference type="SMART" id="SM00028">
    <property type="entry name" value="TPR"/>
    <property type="match status" value="5"/>
</dbReference>
<dbReference type="InterPro" id="IPR019734">
    <property type="entry name" value="TPR_rpt"/>
</dbReference>
<dbReference type="Gene3D" id="1.25.40.10">
    <property type="entry name" value="Tetratricopeptide repeat domain"/>
    <property type="match status" value="1"/>
</dbReference>
<dbReference type="AlphaFoldDB" id="A0A7X2LCE2"/>
<dbReference type="EMBL" id="WJYN01000006">
    <property type="protein sequence ID" value="MRT00173.1"/>
    <property type="molecule type" value="Genomic_DNA"/>
</dbReference>
<dbReference type="SUPFAM" id="SSF48452">
    <property type="entry name" value="TPR-like"/>
    <property type="match status" value="2"/>
</dbReference>
<accession>A0A7X2LCE2</accession>
<dbReference type="PANTHER" id="PTHR12558:SF13">
    <property type="entry name" value="CELL DIVISION CYCLE PROTEIN 27 HOMOLOG"/>
    <property type="match status" value="1"/>
</dbReference>
<evidence type="ECO:0000313" key="3">
    <source>
        <dbReference type="Proteomes" id="UP000441032"/>
    </source>
</evidence>
<feature type="repeat" description="TPR" evidence="1">
    <location>
        <begin position="197"/>
        <end position="230"/>
    </location>
</feature>
<sequence>MTADSVQSQRLERLQTYLEADPQNVRLREDLFEGALEAGNFSLAAQQIDAMLGKDAKSQPWEHRRAVLLLAQKRYAEAQAVLEGLVIAGASNAVVLYNLAFALFGQGQFEAARDRLSSLLDQSDEDTAQPALALWLRCQHHLGQLNDGLGRFDALIASQPVSAEASGVASLMAFDAGRLADAAVWSSQALIGNPGQLEALACQGSLSLGRQDVEAAIATFQRALTLNTNDGRSWSGLAFANLLEQRFDEAHAAFGKAVAHMTGHIGTWIGLGWCEFMRRDLSAARRAFASALALDRNFAESHGSMAVILATEGKRAEAAWEIELALGLDKGCLSARYAQAVLSGEVNDPVAFRKLAARVLAQHPGPAEGQSLADVILRNPRS</sequence>
<dbReference type="Proteomes" id="UP000441032">
    <property type="component" value="Unassembled WGS sequence"/>
</dbReference>